<dbReference type="AlphaFoldDB" id="A0A516PUR3"/>
<organism evidence="2 3">
    <name type="scientific">Microlunatus elymi</name>
    <dbReference type="NCBI Taxonomy" id="2596828"/>
    <lineage>
        <taxon>Bacteria</taxon>
        <taxon>Bacillati</taxon>
        <taxon>Actinomycetota</taxon>
        <taxon>Actinomycetes</taxon>
        <taxon>Propionibacteriales</taxon>
        <taxon>Propionibacteriaceae</taxon>
        <taxon>Microlunatus</taxon>
    </lineage>
</organism>
<keyword evidence="2" id="KW-0067">ATP-binding</keyword>
<accession>A0A516PUR3</accession>
<dbReference type="EMBL" id="CP041692">
    <property type="protein sequence ID" value="QDP94883.1"/>
    <property type="molecule type" value="Genomic_DNA"/>
</dbReference>
<dbReference type="InterPro" id="IPR027417">
    <property type="entry name" value="P-loop_NTPase"/>
</dbReference>
<evidence type="ECO:0000259" key="1">
    <source>
        <dbReference type="Pfam" id="PF13635"/>
    </source>
</evidence>
<dbReference type="PANTHER" id="PTHR43566:SF2">
    <property type="entry name" value="DUF4143 DOMAIN-CONTAINING PROTEIN"/>
    <property type="match status" value="1"/>
</dbReference>
<reference evidence="2 3" key="1">
    <citation type="submission" date="2019-07" db="EMBL/GenBank/DDBJ databases">
        <title>Microlunatus dokdonensis sp. nov. isolated from the rhizospheric soil of the wild plant Elymus tsukushiensis.</title>
        <authorList>
            <person name="Ghim S.-Y."/>
            <person name="Hwang Y.-J."/>
            <person name="Son J.-S."/>
            <person name="Shin J.-H."/>
        </authorList>
    </citation>
    <scope>NUCLEOTIDE SEQUENCE [LARGE SCALE GENOMIC DNA]</scope>
    <source>
        <strain evidence="2 3">KUDC0627</strain>
    </source>
</reference>
<dbReference type="Gene3D" id="3.40.50.300">
    <property type="entry name" value="P-loop containing nucleotide triphosphate hydrolases"/>
    <property type="match status" value="1"/>
</dbReference>
<name>A0A516PUR3_9ACTN</name>
<dbReference type="InterPro" id="IPR025420">
    <property type="entry name" value="DUF4143"/>
</dbReference>
<dbReference type="GO" id="GO:0005524">
    <property type="term" value="F:ATP binding"/>
    <property type="evidence" value="ECO:0007669"/>
    <property type="project" value="UniProtKB-KW"/>
</dbReference>
<protein>
    <submittedName>
        <fullName evidence="2">ATP-binding protein</fullName>
    </submittedName>
</protein>
<keyword evidence="3" id="KW-1185">Reference proteome</keyword>
<gene>
    <name evidence="2" type="ORF">FOE78_02185</name>
</gene>
<sequence length="121" mass="13392">MIDRPKDDARLQSALARSPVVVLSGPRQVGKSTLARQLQPWYANLAMRQVRAPKVYVRDPGLLHRLLQLTDREDLLGHPKAGASWEGFIIEQFLAAADVADPHFWATHSVACQEEGTTGLP</sequence>
<keyword evidence="2" id="KW-0547">Nucleotide-binding</keyword>
<dbReference type="OrthoDB" id="128089at2"/>
<dbReference type="Proteomes" id="UP000319263">
    <property type="component" value="Chromosome"/>
</dbReference>
<proteinExistence type="predicted"/>
<dbReference type="PANTHER" id="PTHR43566">
    <property type="entry name" value="CONSERVED PROTEIN"/>
    <property type="match status" value="1"/>
</dbReference>
<evidence type="ECO:0000313" key="2">
    <source>
        <dbReference type="EMBL" id="QDP94883.1"/>
    </source>
</evidence>
<evidence type="ECO:0000313" key="3">
    <source>
        <dbReference type="Proteomes" id="UP000319263"/>
    </source>
</evidence>
<dbReference type="KEGG" id="mik:FOE78_02185"/>
<dbReference type="SUPFAM" id="SSF52540">
    <property type="entry name" value="P-loop containing nucleoside triphosphate hydrolases"/>
    <property type="match status" value="1"/>
</dbReference>
<feature type="domain" description="DUF4143" evidence="1">
    <location>
        <begin position="30"/>
        <end position="109"/>
    </location>
</feature>
<dbReference type="Pfam" id="PF13635">
    <property type="entry name" value="DUF4143"/>
    <property type="match status" value="1"/>
</dbReference>